<evidence type="ECO:0000313" key="3">
    <source>
        <dbReference type="Proteomes" id="UP001367676"/>
    </source>
</evidence>
<organism evidence="2 3">
    <name type="scientific">Parthenolecanium corni</name>
    <dbReference type="NCBI Taxonomy" id="536013"/>
    <lineage>
        <taxon>Eukaryota</taxon>
        <taxon>Metazoa</taxon>
        <taxon>Ecdysozoa</taxon>
        <taxon>Arthropoda</taxon>
        <taxon>Hexapoda</taxon>
        <taxon>Insecta</taxon>
        <taxon>Pterygota</taxon>
        <taxon>Neoptera</taxon>
        <taxon>Paraneoptera</taxon>
        <taxon>Hemiptera</taxon>
        <taxon>Sternorrhyncha</taxon>
        <taxon>Coccoidea</taxon>
        <taxon>Coccidae</taxon>
        <taxon>Parthenolecanium</taxon>
    </lineage>
</organism>
<keyword evidence="3" id="KW-1185">Reference proteome</keyword>
<evidence type="ECO:0000313" key="2">
    <source>
        <dbReference type="EMBL" id="KAK7603393.1"/>
    </source>
</evidence>
<name>A0AAN9Y7Y1_9HEMI</name>
<dbReference type="AlphaFoldDB" id="A0AAN9Y7Y1"/>
<proteinExistence type="predicted"/>
<accession>A0AAN9Y7Y1</accession>
<feature type="compositionally biased region" description="Low complexity" evidence="1">
    <location>
        <begin position="161"/>
        <end position="170"/>
    </location>
</feature>
<dbReference type="EMBL" id="JBBCAQ010000006">
    <property type="protein sequence ID" value="KAK7603393.1"/>
    <property type="molecule type" value="Genomic_DNA"/>
</dbReference>
<protein>
    <submittedName>
        <fullName evidence="2">Uncharacterized protein</fullName>
    </submittedName>
</protein>
<gene>
    <name evidence="2" type="ORF">V9T40_003392</name>
</gene>
<feature type="region of interest" description="Disordered" evidence="1">
    <location>
        <begin position="139"/>
        <end position="195"/>
    </location>
</feature>
<comment type="caution">
    <text evidence="2">The sequence shown here is derived from an EMBL/GenBank/DDBJ whole genome shotgun (WGS) entry which is preliminary data.</text>
</comment>
<evidence type="ECO:0000256" key="1">
    <source>
        <dbReference type="SAM" id="MobiDB-lite"/>
    </source>
</evidence>
<sequence length="302" mass="34541">MPLKLNDTTKLVLTEILHTDTAEDLSWIDARSSIHILTLRVILKSSFLNLDQYLSEFYVVRIEWIDLEEKIVYYPPEGSNLNDMITTLATPDINWLQYKLTKIIHLREPTSILARILTKKVLGNQQFWTWIERVKRKKKLQQKPLPKTDDAKHSKNGVGTGKTTSGETSTPAKRRIPLAPPPSESDLSEEEISSSHNVRVKDTLWPVDYQPILDKTLDKCGSSRYSVASITPFSKVLPPVKRRRTVQSLFGQSGDTVVKLHHLASFFDEVMIKFDAMSLRFNKVEARLQALEYDKHQDGVGE</sequence>
<reference evidence="2 3" key="1">
    <citation type="submission" date="2024-03" db="EMBL/GenBank/DDBJ databases">
        <title>Adaptation during the transition from Ophiocordyceps entomopathogen to insect associate is accompanied by gene loss and intensified selection.</title>
        <authorList>
            <person name="Ward C.M."/>
            <person name="Onetto C.A."/>
            <person name="Borneman A.R."/>
        </authorList>
    </citation>
    <scope>NUCLEOTIDE SEQUENCE [LARGE SCALE GENOMIC DNA]</scope>
    <source>
        <strain evidence="2">AWRI1</strain>
        <tissue evidence="2">Single Adult Female</tissue>
    </source>
</reference>
<dbReference type="Proteomes" id="UP001367676">
    <property type="component" value="Unassembled WGS sequence"/>
</dbReference>